<reference evidence="3" key="1">
    <citation type="submission" date="2013-03" db="EMBL/GenBank/DDBJ databases">
        <title>The Genome Sequence of Anopheles christyi ACHKN1017.</title>
        <authorList>
            <consortium name="The Broad Institute Genomics Platform"/>
            <person name="Neafsey D.E."/>
            <person name="Besansky N."/>
            <person name="Walker B."/>
            <person name="Young S.K."/>
            <person name="Zeng Q."/>
            <person name="Gargeya S."/>
            <person name="Fitzgerald M."/>
            <person name="Haas B."/>
            <person name="Abouelleil A."/>
            <person name="Allen A.W."/>
            <person name="Alvarado L."/>
            <person name="Arachchi H.M."/>
            <person name="Berlin A.M."/>
            <person name="Chapman S.B."/>
            <person name="Gainer-Dewar J."/>
            <person name="Goldberg J."/>
            <person name="Griggs A."/>
            <person name="Gujja S."/>
            <person name="Hansen M."/>
            <person name="Howarth C."/>
            <person name="Imamovic A."/>
            <person name="Ireland A."/>
            <person name="Larimer J."/>
            <person name="McCowan C."/>
            <person name="Murphy C."/>
            <person name="Pearson M."/>
            <person name="Poon T.W."/>
            <person name="Priest M."/>
            <person name="Roberts A."/>
            <person name="Saif S."/>
            <person name="Shea T."/>
            <person name="Sisk P."/>
            <person name="Sykes S."/>
            <person name="Wortman J."/>
            <person name="Nusbaum C."/>
            <person name="Birren B."/>
        </authorList>
    </citation>
    <scope>NUCLEOTIDE SEQUENCE [LARGE SCALE GENOMIC DNA]</scope>
    <source>
        <strain evidence="3">ACHKN1017</strain>
    </source>
</reference>
<dbReference type="EnsemblMetazoa" id="ACHR007733-RA">
    <property type="protein sequence ID" value="ACHR007733-PA"/>
    <property type="gene ID" value="ACHR007733"/>
</dbReference>
<dbReference type="STRING" id="43041.A0A182KAE6"/>
<keyword evidence="3" id="KW-1185">Reference proteome</keyword>
<sequence>MADGHRYVHPSDRTGNGMADGHRYAFSPDRNGNTMADGHQYVFPLDQAMASSHRQMLGPVKTGRILADGIRSVDKQPQHQPRRQSITTSPPGYDFTFAKDHAAAQDREYVDWCRVLENDGEANQGGTRETKPEQSLEMDKLAERYAFLKDLPIDSYHRVNPHILIGVDNWRLGKPLNDGESLDAALKEHYTIKTVGISNFSPLESKEDQRAKALLATETILLHRRYQTALLWKYDDVRLPCNKEMALKRYACLKNKMAKDPAYLAIAITQKMKESEETGYSRKM</sequence>
<accession>A0A182KAE6</accession>
<feature type="region of interest" description="Disordered" evidence="1">
    <location>
        <begin position="71"/>
        <end position="93"/>
    </location>
</feature>
<evidence type="ECO:0000313" key="2">
    <source>
        <dbReference type="EnsemblMetazoa" id="ACHR007733-PA"/>
    </source>
</evidence>
<organism evidence="2 3">
    <name type="scientific">Anopheles christyi</name>
    <dbReference type="NCBI Taxonomy" id="43041"/>
    <lineage>
        <taxon>Eukaryota</taxon>
        <taxon>Metazoa</taxon>
        <taxon>Ecdysozoa</taxon>
        <taxon>Arthropoda</taxon>
        <taxon>Hexapoda</taxon>
        <taxon>Insecta</taxon>
        <taxon>Pterygota</taxon>
        <taxon>Neoptera</taxon>
        <taxon>Endopterygota</taxon>
        <taxon>Diptera</taxon>
        <taxon>Nematocera</taxon>
        <taxon>Culicoidea</taxon>
        <taxon>Culicidae</taxon>
        <taxon>Anophelinae</taxon>
        <taxon>Anopheles</taxon>
    </lineage>
</organism>
<name>A0A182KAE6_9DIPT</name>
<evidence type="ECO:0000313" key="3">
    <source>
        <dbReference type="Proteomes" id="UP000075881"/>
    </source>
</evidence>
<reference evidence="2" key="2">
    <citation type="submission" date="2020-05" db="UniProtKB">
        <authorList>
            <consortium name="EnsemblMetazoa"/>
        </authorList>
    </citation>
    <scope>IDENTIFICATION</scope>
    <source>
        <strain evidence="2">ACHKN1017</strain>
    </source>
</reference>
<proteinExistence type="predicted"/>
<protein>
    <submittedName>
        <fullName evidence="2">Uncharacterized protein</fullName>
    </submittedName>
</protein>
<evidence type="ECO:0000256" key="1">
    <source>
        <dbReference type="SAM" id="MobiDB-lite"/>
    </source>
</evidence>
<dbReference type="Proteomes" id="UP000075881">
    <property type="component" value="Unassembled WGS sequence"/>
</dbReference>
<dbReference type="VEuPathDB" id="VectorBase:ACHR007733"/>
<feature type="region of interest" description="Disordered" evidence="1">
    <location>
        <begin position="1"/>
        <end position="32"/>
    </location>
</feature>
<dbReference type="AlphaFoldDB" id="A0A182KAE6"/>
<feature type="compositionally biased region" description="Basic and acidic residues" evidence="1">
    <location>
        <begin position="1"/>
        <end position="12"/>
    </location>
</feature>